<dbReference type="Proteomes" id="UP001140087">
    <property type="component" value="Unassembled WGS sequence"/>
</dbReference>
<dbReference type="EMBL" id="JANBUN010000051">
    <property type="protein sequence ID" value="KAJ2807518.1"/>
    <property type="molecule type" value="Genomic_DNA"/>
</dbReference>
<sequence>MIRLFNVGPHFVQKYIDDEDEQQQLQVPINSLRNFSISTHIALNTGCSTTAAWLLLLGSQTKRTQMSSGAYTNYGRLLDMLVHKISHFAQCRSAIVKLSDSIELYRQYTSLTPEAPYVVDDCRPPPSWPQSGRIEFCDYTMRYREDLEPALNGINLTIQPGEKIGVVGRTGAGKSTLAKSLFRLVHGTTAGQILVDGQDIAEMGV</sequence>
<keyword evidence="1" id="KW-0547">Nucleotide-binding</keyword>
<keyword evidence="2" id="KW-1185">Reference proteome</keyword>
<proteinExistence type="predicted"/>
<evidence type="ECO:0000313" key="2">
    <source>
        <dbReference type="Proteomes" id="UP001140087"/>
    </source>
</evidence>
<reference evidence="1" key="1">
    <citation type="submission" date="2022-07" db="EMBL/GenBank/DDBJ databases">
        <title>Phylogenomic reconstructions and comparative analyses of Kickxellomycotina fungi.</title>
        <authorList>
            <person name="Reynolds N.K."/>
            <person name="Stajich J.E."/>
            <person name="Barry K."/>
            <person name="Grigoriev I.V."/>
            <person name="Crous P."/>
            <person name="Smith M.E."/>
        </authorList>
    </citation>
    <scope>NUCLEOTIDE SEQUENCE</scope>
    <source>
        <strain evidence="1">BCRC 34780</strain>
    </source>
</reference>
<protein>
    <submittedName>
        <fullName evidence="1">Transporter of the ATP-binding cassette (ABC)</fullName>
    </submittedName>
</protein>
<accession>A0ACC1LG64</accession>
<feature type="non-terminal residue" evidence="1">
    <location>
        <position position="205"/>
    </location>
</feature>
<name>A0ACC1LG64_9FUNG</name>
<organism evidence="1 2">
    <name type="scientific">Coemansia helicoidea</name>
    <dbReference type="NCBI Taxonomy" id="1286919"/>
    <lineage>
        <taxon>Eukaryota</taxon>
        <taxon>Fungi</taxon>
        <taxon>Fungi incertae sedis</taxon>
        <taxon>Zoopagomycota</taxon>
        <taxon>Kickxellomycotina</taxon>
        <taxon>Kickxellomycetes</taxon>
        <taxon>Kickxellales</taxon>
        <taxon>Kickxellaceae</taxon>
        <taxon>Coemansia</taxon>
    </lineage>
</organism>
<evidence type="ECO:0000313" key="1">
    <source>
        <dbReference type="EMBL" id="KAJ2807518.1"/>
    </source>
</evidence>
<gene>
    <name evidence="1" type="primary">YBT1_1</name>
    <name evidence="1" type="ORF">H4R21_000440</name>
</gene>
<keyword evidence="1" id="KW-0067">ATP-binding</keyword>
<comment type="caution">
    <text evidence="1">The sequence shown here is derived from an EMBL/GenBank/DDBJ whole genome shotgun (WGS) entry which is preliminary data.</text>
</comment>